<comment type="pathway">
    <text evidence="2 7">Cofactor biosynthesis; molybdopterin biosynthesis.</text>
</comment>
<dbReference type="Pfam" id="PF03454">
    <property type="entry name" value="MoeA_C"/>
    <property type="match status" value="1"/>
</dbReference>
<gene>
    <name evidence="10" type="ORF">RM50_18275</name>
</gene>
<dbReference type="CDD" id="cd00887">
    <property type="entry name" value="MoeA"/>
    <property type="match status" value="1"/>
</dbReference>
<dbReference type="InterPro" id="IPR005111">
    <property type="entry name" value="MoeA_C_domain_IV"/>
</dbReference>
<dbReference type="InterPro" id="IPR005110">
    <property type="entry name" value="MoeA_linker/N"/>
</dbReference>
<dbReference type="UniPathway" id="UPA00344"/>
<dbReference type="SUPFAM" id="SSF63867">
    <property type="entry name" value="MoeA C-terminal domain-like"/>
    <property type="match status" value="1"/>
</dbReference>
<dbReference type="InterPro" id="IPR038987">
    <property type="entry name" value="MoeA-like"/>
</dbReference>
<evidence type="ECO:0000256" key="8">
    <source>
        <dbReference type="SAM" id="MobiDB-lite"/>
    </source>
</evidence>
<dbReference type="Pfam" id="PF03453">
    <property type="entry name" value="MoeA_N"/>
    <property type="match status" value="1"/>
</dbReference>
<keyword evidence="4 7" id="KW-0500">Molybdenum</keyword>
<dbReference type="PANTHER" id="PTHR10192">
    <property type="entry name" value="MOLYBDOPTERIN BIOSYNTHESIS PROTEIN"/>
    <property type="match status" value="1"/>
</dbReference>
<dbReference type="PROSITE" id="PS01078">
    <property type="entry name" value="MOCF_BIOSYNTHESIS_1"/>
    <property type="match status" value="1"/>
</dbReference>
<evidence type="ECO:0000256" key="2">
    <source>
        <dbReference type="ARBA" id="ARBA00005046"/>
    </source>
</evidence>
<evidence type="ECO:0000256" key="5">
    <source>
        <dbReference type="ARBA" id="ARBA00023150"/>
    </source>
</evidence>
<dbReference type="GO" id="GO:0046872">
    <property type="term" value="F:metal ion binding"/>
    <property type="evidence" value="ECO:0007669"/>
    <property type="project" value="UniProtKB-UniRule"/>
</dbReference>
<evidence type="ECO:0000256" key="6">
    <source>
        <dbReference type="ARBA" id="ARBA00047317"/>
    </source>
</evidence>
<evidence type="ECO:0000256" key="7">
    <source>
        <dbReference type="RuleBase" id="RU365090"/>
    </source>
</evidence>
<comment type="catalytic activity">
    <reaction evidence="6">
        <text>adenylyl-molybdopterin + molybdate = Mo-molybdopterin + AMP + H(+)</text>
        <dbReference type="Rhea" id="RHEA:35047"/>
        <dbReference type="ChEBI" id="CHEBI:15378"/>
        <dbReference type="ChEBI" id="CHEBI:36264"/>
        <dbReference type="ChEBI" id="CHEBI:62727"/>
        <dbReference type="ChEBI" id="CHEBI:71302"/>
        <dbReference type="ChEBI" id="CHEBI:456215"/>
        <dbReference type="EC" id="2.10.1.1"/>
    </reaction>
</comment>
<sequence>MPANGLTATISRSTAAPGRVPERGCIPWPDARHLAFGAAGPLPPVAVPLVEAIGHTLCRDVTALQDMPHYASSAMDGWAVSGPGPWLLAGSGQHGSLPAGNRFLPVNSAAVIATGGLVPHGADAVLRKESGLAVRDPNGSQVLTLRADAKAGEPRSGQHIRPAGQEARLGDVLIPAGTVLNPAHVAVAAAAGHDSVQVRARPAAAVVLTGAEVVTQGLPGPGEVRDTFGPQLGSVVSLLGGVAGAPQRISDSFGEWLDALENPGMPSGGHADVIITTGGTGKSGTDHFRAAIDALGGRLLVDGIAMRPGHPAVLAVLPGGRFVIGLPGNPLAAMMALLTLGAPLMASLGGAQLPPMHLVMSGCDVDGDAGRTRLIPCRFLSGLAFPVEHTGPGMMRGLAWADAVMAVPPQGVDSGEPVPVLPLPWAAQPETAGTPGTQGRNTAWHA</sequence>
<evidence type="ECO:0000256" key="4">
    <source>
        <dbReference type="ARBA" id="ARBA00022505"/>
    </source>
</evidence>
<comment type="caution">
    <text evidence="10">The sequence shown here is derived from an EMBL/GenBank/DDBJ whole genome shotgun (WGS) entry which is preliminary data.</text>
</comment>
<dbReference type="EC" id="2.10.1.1" evidence="7"/>
<dbReference type="Gene3D" id="2.170.190.11">
    <property type="entry name" value="Molybdopterin biosynthesis moea protein, domain 3"/>
    <property type="match status" value="1"/>
</dbReference>
<dbReference type="Pfam" id="PF00994">
    <property type="entry name" value="MoCF_biosynth"/>
    <property type="match status" value="1"/>
</dbReference>
<keyword evidence="5 7" id="KW-0501">Molybdenum cofactor biosynthesis</keyword>
<comment type="function">
    <text evidence="1 7">Catalyzes the insertion of molybdate into adenylated molybdopterin with the concomitant release of AMP.</text>
</comment>
<dbReference type="InterPro" id="IPR036135">
    <property type="entry name" value="MoeA_linker/N_sf"/>
</dbReference>
<dbReference type="GO" id="GO:0006777">
    <property type="term" value="P:Mo-molybdopterin cofactor biosynthetic process"/>
    <property type="evidence" value="ECO:0007669"/>
    <property type="project" value="UniProtKB-UniRule"/>
</dbReference>
<dbReference type="SMART" id="SM00852">
    <property type="entry name" value="MoCF_biosynth"/>
    <property type="match status" value="1"/>
</dbReference>
<evidence type="ECO:0000313" key="10">
    <source>
        <dbReference type="EMBL" id="KIC63830.1"/>
    </source>
</evidence>
<dbReference type="Gene3D" id="3.90.105.10">
    <property type="entry name" value="Molybdopterin biosynthesis moea protein, domain 2"/>
    <property type="match status" value="1"/>
</dbReference>
<evidence type="ECO:0000256" key="1">
    <source>
        <dbReference type="ARBA" id="ARBA00002901"/>
    </source>
</evidence>
<evidence type="ECO:0000259" key="9">
    <source>
        <dbReference type="SMART" id="SM00852"/>
    </source>
</evidence>
<dbReference type="SUPFAM" id="SSF63882">
    <property type="entry name" value="MoeA N-terminal region -like"/>
    <property type="match status" value="1"/>
</dbReference>
<dbReference type="Gene3D" id="3.40.980.10">
    <property type="entry name" value="MoaB/Mog-like domain"/>
    <property type="match status" value="1"/>
</dbReference>
<feature type="region of interest" description="Disordered" evidence="8">
    <location>
        <begin position="426"/>
        <end position="446"/>
    </location>
</feature>
<dbReference type="InterPro" id="IPR001453">
    <property type="entry name" value="MoaB/Mog_dom"/>
</dbReference>
<dbReference type="PANTHER" id="PTHR10192:SF5">
    <property type="entry name" value="GEPHYRIN"/>
    <property type="match status" value="1"/>
</dbReference>
<comment type="similarity">
    <text evidence="3 7">Belongs to the MoeA family.</text>
</comment>
<dbReference type="InterPro" id="IPR036688">
    <property type="entry name" value="MoeA_C_domain_IV_sf"/>
</dbReference>
<dbReference type="GO" id="GO:0061599">
    <property type="term" value="F:molybdopterin molybdotransferase activity"/>
    <property type="evidence" value="ECO:0007669"/>
    <property type="project" value="UniProtKB-UniRule"/>
</dbReference>
<proteinExistence type="inferred from homology"/>
<dbReference type="OrthoDB" id="3196725at2"/>
<accession>A0A0B4DHC6</accession>
<feature type="compositionally biased region" description="Polar residues" evidence="8">
    <location>
        <begin position="434"/>
        <end position="446"/>
    </location>
</feature>
<evidence type="ECO:0000313" key="11">
    <source>
        <dbReference type="Proteomes" id="UP000031196"/>
    </source>
</evidence>
<dbReference type="Gene3D" id="2.40.340.10">
    <property type="entry name" value="MoeA, C-terminal, domain IV"/>
    <property type="match status" value="1"/>
</dbReference>
<keyword evidence="7" id="KW-0479">Metal-binding</keyword>
<comment type="cofactor">
    <cofactor evidence="7">
        <name>Mg(2+)</name>
        <dbReference type="ChEBI" id="CHEBI:18420"/>
    </cofactor>
</comment>
<keyword evidence="7" id="KW-0460">Magnesium</keyword>
<protein>
    <recommendedName>
        <fullName evidence="7">Molybdopterin molybdenumtransferase</fullName>
        <ecNumber evidence="7">2.10.1.1</ecNumber>
    </recommendedName>
</protein>
<organism evidence="10 11">
    <name type="scientific">Pseudarthrobacter phenanthrenivorans</name>
    <name type="common">Arthrobacter phenanthrenivorans</name>
    <dbReference type="NCBI Taxonomy" id="361575"/>
    <lineage>
        <taxon>Bacteria</taxon>
        <taxon>Bacillati</taxon>
        <taxon>Actinomycetota</taxon>
        <taxon>Actinomycetes</taxon>
        <taxon>Micrococcales</taxon>
        <taxon>Micrococcaceae</taxon>
        <taxon>Pseudarthrobacter</taxon>
    </lineage>
</organism>
<evidence type="ECO:0000256" key="3">
    <source>
        <dbReference type="ARBA" id="ARBA00010763"/>
    </source>
</evidence>
<dbReference type="InterPro" id="IPR036425">
    <property type="entry name" value="MoaB/Mog-like_dom_sf"/>
</dbReference>
<dbReference type="RefSeq" id="WP_043455646.1">
    <property type="nucleotide sequence ID" value="NZ_JWTB01000040.1"/>
</dbReference>
<dbReference type="InterPro" id="IPR008284">
    <property type="entry name" value="MoCF_biosynth_CS"/>
</dbReference>
<name>A0A0B4DHC6_PSEPS</name>
<dbReference type="EMBL" id="JWTB01000040">
    <property type="protein sequence ID" value="KIC63830.1"/>
    <property type="molecule type" value="Genomic_DNA"/>
</dbReference>
<dbReference type="Proteomes" id="UP000031196">
    <property type="component" value="Unassembled WGS sequence"/>
</dbReference>
<dbReference type="AlphaFoldDB" id="A0A0B4DHC6"/>
<keyword evidence="7" id="KW-0808">Transferase</keyword>
<dbReference type="SUPFAM" id="SSF53218">
    <property type="entry name" value="Molybdenum cofactor biosynthesis proteins"/>
    <property type="match status" value="1"/>
</dbReference>
<dbReference type="GO" id="GO:0005829">
    <property type="term" value="C:cytosol"/>
    <property type="evidence" value="ECO:0007669"/>
    <property type="project" value="TreeGrafter"/>
</dbReference>
<reference evidence="10 11" key="1">
    <citation type="submission" date="2014-12" db="EMBL/GenBank/DDBJ databases">
        <title>Genome sequencing of Arthrobacter phenanthrenivorans SWC37.</title>
        <authorList>
            <person name="Tan P.W."/>
            <person name="Chan K.-G."/>
        </authorList>
    </citation>
    <scope>NUCLEOTIDE SEQUENCE [LARGE SCALE GENOMIC DNA]</scope>
    <source>
        <strain evidence="10 11">SWC37</strain>
    </source>
</reference>
<feature type="domain" description="MoaB/Mog" evidence="9">
    <location>
        <begin position="205"/>
        <end position="347"/>
    </location>
</feature>